<evidence type="ECO:0000313" key="2">
    <source>
        <dbReference type="Proteomes" id="UP000299102"/>
    </source>
</evidence>
<dbReference type="AlphaFoldDB" id="A0A4C1VW06"/>
<proteinExistence type="predicted"/>
<comment type="caution">
    <text evidence="1">The sequence shown here is derived from an EMBL/GenBank/DDBJ whole genome shotgun (WGS) entry which is preliminary data.</text>
</comment>
<name>A0A4C1VW06_EUMVA</name>
<dbReference type="EMBL" id="BGZK01000423">
    <property type="protein sequence ID" value="GBP42730.1"/>
    <property type="molecule type" value="Genomic_DNA"/>
</dbReference>
<evidence type="ECO:0000313" key="1">
    <source>
        <dbReference type="EMBL" id="GBP42730.1"/>
    </source>
</evidence>
<gene>
    <name evidence="1" type="ORF">EVAR_23368_1</name>
</gene>
<organism evidence="1 2">
    <name type="scientific">Eumeta variegata</name>
    <name type="common">Bagworm moth</name>
    <name type="synonym">Eumeta japonica</name>
    <dbReference type="NCBI Taxonomy" id="151549"/>
    <lineage>
        <taxon>Eukaryota</taxon>
        <taxon>Metazoa</taxon>
        <taxon>Ecdysozoa</taxon>
        <taxon>Arthropoda</taxon>
        <taxon>Hexapoda</taxon>
        <taxon>Insecta</taxon>
        <taxon>Pterygota</taxon>
        <taxon>Neoptera</taxon>
        <taxon>Endopterygota</taxon>
        <taxon>Lepidoptera</taxon>
        <taxon>Glossata</taxon>
        <taxon>Ditrysia</taxon>
        <taxon>Tineoidea</taxon>
        <taxon>Psychidae</taxon>
        <taxon>Oiketicinae</taxon>
        <taxon>Eumeta</taxon>
    </lineage>
</organism>
<accession>A0A4C1VW06</accession>
<dbReference type="Proteomes" id="UP000299102">
    <property type="component" value="Unassembled WGS sequence"/>
</dbReference>
<protein>
    <submittedName>
        <fullName evidence="1">Uncharacterized protein</fullName>
    </submittedName>
</protein>
<reference evidence="1 2" key="1">
    <citation type="journal article" date="2019" name="Commun. Biol.">
        <title>The bagworm genome reveals a unique fibroin gene that provides high tensile strength.</title>
        <authorList>
            <person name="Kono N."/>
            <person name="Nakamura H."/>
            <person name="Ohtoshi R."/>
            <person name="Tomita M."/>
            <person name="Numata K."/>
            <person name="Arakawa K."/>
        </authorList>
    </citation>
    <scope>NUCLEOTIDE SEQUENCE [LARGE SCALE GENOMIC DNA]</scope>
</reference>
<keyword evidence="2" id="KW-1185">Reference proteome</keyword>
<sequence length="118" mass="13120">MVATSPKHTAMWQPSPSAVRTAMVATFFCKSDHIATLMLEGHKAANSERYVTVWAPVVSSVDATSDRSHESCTVFGITSAAHVGRIFLIQKCESHLTHHIPLTWRHAVFIRLSQSKYN</sequence>